<dbReference type="Pfam" id="PF11604">
    <property type="entry name" value="CusF_Ec"/>
    <property type="match status" value="1"/>
</dbReference>
<protein>
    <submittedName>
        <fullName evidence="2">Copper-binding protein</fullName>
    </submittedName>
</protein>
<keyword evidence="1" id="KW-0732">Signal</keyword>
<keyword evidence="3" id="KW-1185">Reference proteome</keyword>
<organism evidence="2 3">
    <name type="scientific">Undibacterium arcticum</name>
    <dbReference type="NCBI Taxonomy" id="1762892"/>
    <lineage>
        <taxon>Bacteria</taxon>
        <taxon>Pseudomonadati</taxon>
        <taxon>Pseudomonadota</taxon>
        <taxon>Betaproteobacteria</taxon>
        <taxon>Burkholderiales</taxon>
        <taxon>Oxalobacteraceae</taxon>
        <taxon>Undibacterium</taxon>
    </lineage>
</organism>
<dbReference type="InterPro" id="IPR021647">
    <property type="entry name" value="CusF_Ec"/>
</dbReference>
<dbReference type="EMBL" id="JBHRTP010000031">
    <property type="protein sequence ID" value="MFC3108375.1"/>
    <property type="molecule type" value="Genomic_DNA"/>
</dbReference>
<evidence type="ECO:0000313" key="2">
    <source>
        <dbReference type="EMBL" id="MFC3108375.1"/>
    </source>
</evidence>
<comment type="caution">
    <text evidence="2">The sequence shown here is derived from an EMBL/GenBank/DDBJ whole genome shotgun (WGS) entry which is preliminary data.</text>
</comment>
<feature type="chain" id="PRO_5046870327" evidence="1">
    <location>
        <begin position="22"/>
        <end position="135"/>
    </location>
</feature>
<feature type="signal peptide" evidence="1">
    <location>
        <begin position="1"/>
        <end position="21"/>
    </location>
</feature>
<sequence length="135" mass="14954">MKQLTTLFLTLAFTASNVAFAQSGDMKDMDMKQCMEMKGMNGMDRQKCEGMMDMHKGKKAKDAAVHQASGVVKAVDQAKGSVTLAHGPVKSLNWPAMTMRFVVKDKMLFDKLAVNKKVKVEFAKQDGDYVVTKVK</sequence>
<name>A0ABV7F4C4_9BURK</name>
<dbReference type="RefSeq" id="WP_390331505.1">
    <property type="nucleotide sequence ID" value="NZ_JBHRTP010000031.1"/>
</dbReference>
<reference evidence="3" key="1">
    <citation type="journal article" date="2019" name="Int. J. Syst. Evol. Microbiol.">
        <title>The Global Catalogue of Microorganisms (GCM) 10K type strain sequencing project: providing services to taxonomists for standard genome sequencing and annotation.</title>
        <authorList>
            <consortium name="The Broad Institute Genomics Platform"/>
            <consortium name="The Broad Institute Genome Sequencing Center for Infectious Disease"/>
            <person name="Wu L."/>
            <person name="Ma J."/>
        </authorList>
    </citation>
    <scope>NUCLEOTIDE SEQUENCE [LARGE SCALE GENOMIC DNA]</scope>
    <source>
        <strain evidence="3">KCTC 42986</strain>
    </source>
</reference>
<dbReference type="Proteomes" id="UP001595530">
    <property type="component" value="Unassembled WGS sequence"/>
</dbReference>
<dbReference type="InterPro" id="IPR042230">
    <property type="entry name" value="CusF_sf"/>
</dbReference>
<accession>A0ABV7F4C4</accession>
<dbReference type="Gene3D" id="2.40.50.320">
    <property type="entry name" value="Copper binding periplasmic protein CusF"/>
    <property type="match status" value="1"/>
</dbReference>
<evidence type="ECO:0000256" key="1">
    <source>
        <dbReference type="SAM" id="SignalP"/>
    </source>
</evidence>
<proteinExistence type="predicted"/>
<gene>
    <name evidence="2" type="ORF">ACFOFO_10440</name>
</gene>
<evidence type="ECO:0000313" key="3">
    <source>
        <dbReference type="Proteomes" id="UP001595530"/>
    </source>
</evidence>